<feature type="repeat" description="ANK" evidence="5">
    <location>
        <begin position="842"/>
        <end position="874"/>
    </location>
</feature>
<feature type="region of interest" description="Disordered" evidence="7">
    <location>
        <begin position="1096"/>
        <end position="1120"/>
    </location>
</feature>
<evidence type="ECO:0000259" key="8">
    <source>
        <dbReference type="PROSITE" id="PS50865"/>
    </source>
</evidence>
<dbReference type="GO" id="GO:0008270">
    <property type="term" value="F:zinc ion binding"/>
    <property type="evidence" value="ECO:0007669"/>
    <property type="project" value="UniProtKB-KW"/>
</dbReference>
<dbReference type="InterPro" id="IPR002110">
    <property type="entry name" value="Ankyrin_rpt"/>
</dbReference>
<feature type="repeat" description="ANK" evidence="5">
    <location>
        <begin position="332"/>
        <end position="364"/>
    </location>
</feature>
<dbReference type="AlphaFoldDB" id="A0A3B3SKV7"/>
<feature type="domain" description="MYND-type" evidence="8">
    <location>
        <begin position="1045"/>
        <end position="1085"/>
    </location>
</feature>
<evidence type="ECO:0000256" key="1">
    <source>
        <dbReference type="ARBA" id="ARBA00022723"/>
    </source>
</evidence>
<dbReference type="PROSITE" id="PS50088">
    <property type="entry name" value="ANK_REPEAT"/>
    <property type="match status" value="4"/>
</dbReference>
<protein>
    <recommendedName>
        <fullName evidence="8">MYND-type domain-containing protein</fullName>
    </recommendedName>
</protein>
<dbReference type="PANTHER" id="PTHR15897:SF2">
    <property type="entry name" value="ANKYRIN REPEAT AND MYND DOMAIN-CONTAINING PROTEIN 1"/>
    <property type="match status" value="1"/>
</dbReference>
<evidence type="ECO:0000256" key="7">
    <source>
        <dbReference type="SAM" id="MobiDB-lite"/>
    </source>
</evidence>
<evidence type="ECO:0000313" key="10">
    <source>
        <dbReference type="Proteomes" id="UP000261540"/>
    </source>
</evidence>
<dbReference type="PROSITE" id="PS01360">
    <property type="entry name" value="ZF_MYND_1"/>
    <property type="match status" value="1"/>
</dbReference>
<dbReference type="Pfam" id="PF01753">
    <property type="entry name" value="zf-MYND"/>
    <property type="match status" value="1"/>
</dbReference>
<dbReference type="Pfam" id="PF12796">
    <property type="entry name" value="Ank_2"/>
    <property type="match status" value="1"/>
</dbReference>
<keyword evidence="5" id="KW-0040">ANK repeat</keyword>
<dbReference type="InterPro" id="IPR036770">
    <property type="entry name" value="Ankyrin_rpt-contain_sf"/>
</dbReference>
<dbReference type="Gene3D" id="6.10.140.2220">
    <property type="match status" value="1"/>
</dbReference>
<dbReference type="Proteomes" id="UP000261540">
    <property type="component" value="Unplaced"/>
</dbReference>
<dbReference type="PROSITE" id="PS50297">
    <property type="entry name" value="ANK_REP_REGION"/>
    <property type="match status" value="3"/>
</dbReference>
<proteinExistence type="predicted"/>
<feature type="region of interest" description="Disordered" evidence="7">
    <location>
        <begin position="766"/>
        <end position="795"/>
    </location>
</feature>
<dbReference type="RefSeq" id="XP_072566748.1">
    <property type="nucleotide sequence ID" value="XM_072710647.1"/>
</dbReference>
<dbReference type="SMART" id="SM00248">
    <property type="entry name" value="ANK"/>
    <property type="match status" value="5"/>
</dbReference>
<sequence>MCKRQWPGETDKELQSQFRMPESAGGSAGQTEPAGREDGRGVQVWPDGCRYDGQFVEGLKQGIGVFTWPNGEVYEGSFYRDCRHGEGVFSWPGGSKFVGKFYLNQREGYGIQEFPDGTVFQGLYHSGQRFGPGVTTYPDGRQDVGLWHRDRLLRLCRHLPCGVTLSDFPEHVALLGGGVAALDGAVPRQGGRELPCADPALPSGQMLGDARFVLPPGLLGYSVDSDHLPLVRCLRAELDRLFFGGRGGELDDDLNLPLELRIQEHVHRHRFEAVALDWDVAAVLAGTREQFSTKGPREESAERFILGAAQGDWQSVSGALRAAVHPDVADARGHTAILAAAVNCHRDVVHVLLDSGADVNKLSDEGVSALAACLLLYYPAHTLTETLAERPPNRGSSPALMEDFPDSDGSSFTFEGKVMGAATISQSEPEKCVLTTGGSSEIDHTGEMDHTMDFGGTGRYEIDHVVTTKAGCIVDHDNAVDPGSEIDRNNEVNFDSSIDHDNVVSPGSMIDSDNEVDPGRDINSDQVDHDIWADCSGNIHLRDVTEASGEVTLHEQVNLKHGPTPAAPCRSHGQLGRSIRVLDGCVSVGSVPWTRATGTEGESETDDDAFESVWSLASFHVHVTEEAFQKAAEELSHADLGNAEETVWRMAHMKMEHRELWATIELLLARGADPNACRVPVPALFLAIKAGHVQGVRRLLEGGARTDIPLPPERKGLYPLHVAAGLPGPEGPQIMALLLATAADPDVRAQDGDEVFELDGVAGRPGSSPAIVAPQSAAGSHSGSRSTTARSSGPCILLREPPEEGGRTALHIACQRDTDHAHARDVVRILLAHGANTDHLWSGHSPLSLAIASGNDLAVDELLSGGADPNLPLARRLGSALCAVANIVYDSGQPRRHKSGLLEKLVRAGADILMPVEVNMGRSSAMGTAVDYAHYSCQQDRRLTCTPYHALTPSERKLYNSRCHLLDQMGDVMRQTAVRMERRRLEEEQRQGVCSVSPVQKFLYIGAGAKPSQVSQGEVVPAGSPILRSRAQTKTYIRKPLFSYCYQCGRSVGVTLKACTRCQEVSYCSEACKVKSWSNRHREECIRLTGWVKNRNSTRDKSRTAPAVLGKKSPSDPPRSLPLTANYSFI</sequence>
<dbReference type="SMART" id="SM00698">
    <property type="entry name" value="MORN"/>
    <property type="match status" value="4"/>
</dbReference>
<dbReference type="GeneTree" id="ENSGT00460000041630"/>
<dbReference type="Gene3D" id="2.170.270.10">
    <property type="entry name" value="SET domain"/>
    <property type="match status" value="1"/>
</dbReference>
<dbReference type="PROSITE" id="PS50865">
    <property type="entry name" value="ZF_MYND_2"/>
    <property type="match status" value="1"/>
</dbReference>
<dbReference type="InterPro" id="IPR003409">
    <property type="entry name" value="MORN"/>
</dbReference>
<dbReference type="Pfam" id="PF00023">
    <property type="entry name" value="Ank"/>
    <property type="match status" value="1"/>
</dbReference>
<feature type="repeat" description="ANK" evidence="5">
    <location>
        <begin position="805"/>
        <end position="838"/>
    </location>
</feature>
<evidence type="ECO:0000256" key="2">
    <source>
        <dbReference type="ARBA" id="ARBA00022737"/>
    </source>
</evidence>
<dbReference type="Gene3D" id="1.25.40.20">
    <property type="entry name" value="Ankyrin repeat-containing domain"/>
    <property type="match status" value="3"/>
</dbReference>
<keyword evidence="3 6" id="KW-0863">Zinc-finger</keyword>
<keyword evidence="10" id="KW-1185">Reference proteome</keyword>
<evidence type="ECO:0000256" key="4">
    <source>
        <dbReference type="ARBA" id="ARBA00022833"/>
    </source>
</evidence>
<dbReference type="SUPFAM" id="SSF82185">
    <property type="entry name" value="Histone H3 K4-specific methyltransferase SET7/9 N-terminal domain"/>
    <property type="match status" value="1"/>
</dbReference>
<dbReference type="GeneID" id="111833625"/>
<feature type="repeat" description="ANK" evidence="5">
    <location>
        <begin position="715"/>
        <end position="750"/>
    </location>
</feature>
<dbReference type="InterPro" id="IPR053064">
    <property type="entry name" value="Ankyrin-MYND_domain-protein"/>
</dbReference>
<dbReference type="Pfam" id="PF02493">
    <property type="entry name" value="MORN"/>
    <property type="match status" value="5"/>
</dbReference>
<feature type="region of interest" description="Disordered" evidence="7">
    <location>
        <begin position="1"/>
        <end position="42"/>
    </location>
</feature>
<keyword evidence="2" id="KW-0677">Repeat</keyword>
<evidence type="ECO:0000256" key="6">
    <source>
        <dbReference type="PROSITE-ProRule" id="PRU00134"/>
    </source>
</evidence>
<feature type="region of interest" description="Disordered" evidence="7">
    <location>
        <begin position="483"/>
        <end position="517"/>
    </location>
</feature>
<accession>A0A3B3SKV7</accession>
<name>A0A3B3SKV7_9TELE</name>
<dbReference type="SUPFAM" id="SSF48403">
    <property type="entry name" value="Ankyrin repeat"/>
    <property type="match status" value="2"/>
</dbReference>
<evidence type="ECO:0000256" key="3">
    <source>
        <dbReference type="ARBA" id="ARBA00022771"/>
    </source>
</evidence>
<dbReference type="FunFam" id="2.20.110.10:FF:000002">
    <property type="entry name" value="Phosphatidylinositol 4-phosphate 5-kinase 8"/>
    <property type="match status" value="1"/>
</dbReference>
<evidence type="ECO:0000256" key="5">
    <source>
        <dbReference type="PROSITE-ProRule" id="PRU00023"/>
    </source>
</evidence>
<dbReference type="InterPro" id="IPR002893">
    <property type="entry name" value="Znf_MYND"/>
</dbReference>
<dbReference type="SUPFAM" id="SSF144232">
    <property type="entry name" value="HIT/MYND zinc finger-like"/>
    <property type="match status" value="1"/>
</dbReference>
<reference evidence="9" key="2">
    <citation type="submission" date="2025-09" db="UniProtKB">
        <authorList>
            <consortium name="Ensembl"/>
        </authorList>
    </citation>
    <scope>IDENTIFICATION</scope>
</reference>
<dbReference type="InterPro" id="IPR046341">
    <property type="entry name" value="SET_dom_sf"/>
</dbReference>
<keyword evidence="1" id="KW-0479">Metal-binding</keyword>
<keyword evidence="4" id="KW-0862">Zinc</keyword>
<evidence type="ECO:0000313" key="9">
    <source>
        <dbReference type="Ensembl" id="ENSPKIP00000030651.1"/>
    </source>
</evidence>
<dbReference type="Ensembl" id="ENSPKIT00000011474.1">
    <property type="protein sequence ID" value="ENSPKIP00000030651.1"/>
    <property type="gene ID" value="ENSPKIG00000011429.1"/>
</dbReference>
<feature type="compositionally biased region" description="Low complexity" evidence="7">
    <location>
        <begin position="776"/>
        <end position="793"/>
    </location>
</feature>
<dbReference type="STRING" id="1676925.ENSPKIP00000030651"/>
<dbReference type="Gene3D" id="2.20.110.10">
    <property type="entry name" value="Histone H3 K4-specific methyltransferase SET7/9 N-terminal domain"/>
    <property type="match status" value="2"/>
</dbReference>
<dbReference type="PANTHER" id="PTHR15897">
    <property type="entry name" value="ANKYRIN REPEAT AND MYND DOMAIN PROTEIN 1"/>
    <property type="match status" value="1"/>
</dbReference>
<reference evidence="9" key="1">
    <citation type="submission" date="2025-08" db="UniProtKB">
        <authorList>
            <consortium name="Ensembl"/>
        </authorList>
    </citation>
    <scope>IDENTIFICATION</scope>
</reference>
<organism evidence="9 10">
    <name type="scientific">Paramormyrops kingsleyae</name>
    <dbReference type="NCBI Taxonomy" id="1676925"/>
    <lineage>
        <taxon>Eukaryota</taxon>
        <taxon>Metazoa</taxon>
        <taxon>Chordata</taxon>
        <taxon>Craniata</taxon>
        <taxon>Vertebrata</taxon>
        <taxon>Euteleostomi</taxon>
        <taxon>Actinopterygii</taxon>
        <taxon>Neopterygii</taxon>
        <taxon>Teleostei</taxon>
        <taxon>Osteoglossocephala</taxon>
        <taxon>Osteoglossomorpha</taxon>
        <taxon>Osteoglossiformes</taxon>
        <taxon>Mormyridae</taxon>
        <taxon>Paramormyrops</taxon>
    </lineage>
</organism>